<dbReference type="GO" id="GO:0004497">
    <property type="term" value="F:monooxygenase activity"/>
    <property type="evidence" value="ECO:0007669"/>
    <property type="project" value="UniProtKB-KW"/>
</dbReference>
<protein>
    <submittedName>
        <fullName evidence="2">Antibiotic biosynthesis monooxygenase</fullName>
    </submittedName>
</protein>
<dbReference type="PANTHER" id="PTHR37811">
    <property type="entry name" value="BLL5343 PROTEIN"/>
    <property type="match status" value="1"/>
</dbReference>
<feature type="domain" description="ABM" evidence="1">
    <location>
        <begin position="17"/>
        <end position="81"/>
    </location>
</feature>
<dbReference type="Pfam" id="PF03992">
    <property type="entry name" value="ABM"/>
    <property type="match status" value="1"/>
</dbReference>
<evidence type="ECO:0000313" key="2">
    <source>
        <dbReference type="EMBL" id="KIU26057.1"/>
    </source>
</evidence>
<accession>A0A0D1M5H4</accession>
<dbReference type="PATRIC" id="fig|1549858.7.peg.3622"/>
<dbReference type="PANTHER" id="PTHR37811:SF2">
    <property type="entry name" value="ABM DOMAIN-CONTAINING PROTEIN"/>
    <property type="match status" value="1"/>
</dbReference>
<keyword evidence="2" id="KW-0503">Monooxygenase</keyword>
<proteinExistence type="predicted"/>
<dbReference type="InterPro" id="IPR052936">
    <property type="entry name" value="Jasmonate_Hydroxylase-like"/>
</dbReference>
<dbReference type="InterPro" id="IPR007138">
    <property type="entry name" value="ABM_dom"/>
</dbReference>
<dbReference type="Proteomes" id="UP000033203">
    <property type="component" value="Unassembled WGS sequence"/>
</dbReference>
<dbReference type="Gene3D" id="3.30.70.100">
    <property type="match status" value="1"/>
</dbReference>
<reference evidence="2 3" key="1">
    <citation type="submission" date="2015-01" db="EMBL/GenBank/DDBJ databases">
        <title>Genome of Sphingomonas taxi strain 30a.</title>
        <authorList>
            <person name="Eevers N."/>
            <person name="Van Hamme J."/>
            <person name="Bottos E."/>
            <person name="Weyens N."/>
            <person name="Vangronsveld J."/>
        </authorList>
    </citation>
    <scope>NUCLEOTIDE SEQUENCE [LARGE SCALE GENOMIC DNA]</scope>
    <source>
        <strain evidence="2 3">30a</strain>
    </source>
</reference>
<evidence type="ECO:0000259" key="1">
    <source>
        <dbReference type="Pfam" id="PF03992"/>
    </source>
</evidence>
<sequence>MAEQRSGEVAVIFTSQRNGADAAGYDAAAAAMAALAARQPGYRGVDSVRGADGAGITISYWADEAAAIAWRDQPDHAAIREAGRARWYDRYQVIVCAVTRSYAWDRAGRRAA</sequence>
<dbReference type="InterPro" id="IPR011008">
    <property type="entry name" value="Dimeric_a/b-barrel"/>
</dbReference>
<gene>
    <name evidence="2" type="ORF">SR41_17085</name>
</gene>
<organism evidence="2 3">
    <name type="scientific">Sphingomonas melonis</name>
    <dbReference type="NCBI Taxonomy" id="152682"/>
    <lineage>
        <taxon>Bacteria</taxon>
        <taxon>Pseudomonadati</taxon>
        <taxon>Pseudomonadota</taxon>
        <taxon>Alphaproteobacteria</taxon>
        <taxon>Sphingomonadales</taxon>
        <taxon>Sphingomonadaceae</taxon>
        <taxon>Sphingomonas</taxon>
    </lineage>
</organism>
<evidence type="ECO:0000313" key="3">
    <source>
        <dbReference type="Proteomes" id="UP000033203"/>
    </source>
</evidence>
<dbReference type="EMBL" id="JXTP01000090">
    <property type="protein sequence ID" value="KIU26057.1"/>
    <property type="molecule type" value="Genomic_DNA"/>
</dbReference>
<dbReference type="SUPFAM" id="SSF54909">
    <property type="entry name" value="Dimeric alpha+beta barrel"/>
    <property type="match status" value="1"/>
</dbReference>
<comment type="caution">
    <text evidence="2">The sequence shown here is derived from an EMBL/GenBank/DDBJ whole genome shotgun (WGS) entry which is preliminary data.</text>
</comment>
<name>A0A0D1M5H4_9SPHN</name>
<keyword evidence="2" id="KW-0560">Oxidoreductase</keyword>
<dbReference type="AlphaFoldDB" id="A0A0D1M5H4"/>